<dbReference type="Pfam" id="PF20102">
    <property type="entry name" value="DUF6492"/>
    <property type="match status" value="1"/>
</dbReference>
<accession>A0ABS3LLE9</accession>
<gene>
    <name evidence="1" type="ORF">J2D75_06835</name>
</gene>
<evidence type="ECO:0000313" key="1">
    <source>
        <dbReference type="EMBL" id="MBO1328190.1"/>
    </source>
</evidence>
<evidence type="ECO:0008006" key="3">
    <source>
        <dbReference type="Google" id="ProtNLM"/>
    </source>
</evidence>
<proteinExistence type="predicted"/>
<keyword evidence="2" id="KW-1185">Reference proteome</keyword>
<comment type="caution">
    <text evidence="1">The sequence shown here is derived from an EMBL/GenBank/DDBJ whole genome shotgun (WGS) entry which is preliminary data.</text>
</comment>
<dbReference type="RefSeq" id="WP_207854033.1">
    <property type="nucleotide sequence ID" value="NZ_JAFVMG010000005.1"/>
</dbReference>
<dbReference type="InterPro" id="IPR045499">
    <property type="entry name" value="DUF6492"/>
</dbReference>
<sequence length="325" mass="38587">MTKISAILPIKTRGRHYADNIGRCDILFSSLRHFTTPETFERFVLIVPHDEVESVRGYAKAWSDFPIEIVDESEHFAIFKDFSQRHQIRGWHRQQIIKLYAPALIDTEYFLIFDPDCFATHPFNVDSLIIDGKALTHYRPRVDEERYWLASGQILGVPPHIERDALWWTPTILSRTLCLDLQKSLEEKYQIDDWRRVLLQNYTLDWTEYTLYWLNAEHKNLLDRYHTRARPGQRTLHAAQSVWFADMMDGWDAHKHFMIESDGLFAVIQSNTLISPQQVKEKLAPYFPITIQPYKRDRAILLRIAEIYSAVTRRLLKYARDFFKR</sequence>
<dbReference type="Proteomes" id="UP000664399">
    <property type="component" value="Unassembled WGS sequence"/>
</dbReference>
<dbReference type="EMBL" id="JAFVMG010000005">
    <property type="protein sequence ID" value="MBO1328190.1"/>
    <property type="molecule type" value="Genomic_DNA"/>
</dbReference>
<reference evidence="1 2" key="1">
    <citation type="submission" date="2021-03" db="EMBL/GenBank/DDBJ databases">
        <title>The complete genome sequence of Acetobacter suratthaniensis TBRC 1719.</title>
        <authorList>
            <person name="Charoenyingcharoen P."/>
            <person name="Yukphan P."/>
        </authorList>
    </citation>
    <scope>NUCLEOTIDE SEQUENCE [LARGE SCALE GENOMIC DNA]</scope>
    <source>
        <strain evidence="1 2">TBRC 1719</strain>
    </source>
</reference>
<protein>
    <recommendedName>
        <fullName evidence="3">Glycosyl transferase</fullName>
    </recommendedName>
</protein>
<name>A0ABS3LLE9_9PROT</name>
<organism evidence="1 2">
    <name type="scientific">Acetobacter suratthaniensis</name>
    <dbReference type="NCBI Taxonomy" id="1502841"/>
    <lineage>
        <taxon>Bacteria</taxon>
        <taxon>Pseudomonadati</taxon>
        <taxon>Pseudomonadota</taxon>
        <taxon>Alphaproteobacteria</taxon>
        <taxon>Acetobacterales</taxon>
        <taxon>Acetobacteraceae</taxon>
        <taxon>Acetobacter</taxon>
    </lineage>
</organism>
<evidence type="ECO:0000313" key="2">
    <source>
        <dbReference type="Proteomes" id="UP000664399"/>
    </source>
</evidence>